<dbReference type="SMART" id="SM00091">
    <property type="entry name" value="PAS"/>
    <property type="match status" value="1"/>
</dbReference>
<dbReference type="Pfam" id="PF13426">
    <property type="entry name" value="PAS_9"/>
    <property type="match status" value="1"/>
</dbReference>
<feature type="transmembrane region" description="Helical" evidence="9">
    <location>
        <begin position="13"/>
        <end position="34"/>
    </location>
</feature>
<evidence type="ECO:0000256" key="5">
    <source>
        <dbReference type="ARBA" id="ARBA00022777"/>
    </source>
</evidence>
<organism evidence="13 14">
    <name type="scientific">Desulfomarina profundi</name>
    <dbReference type="NCBI Taxonomy" id="2772557"/>
    <lineage>
        <taxon>Bacteria</taxon>
        <taxon>Pseudomonadati</taxon>
        <taxon>Thermodesulfobacteriota</taxon>
        <taxon>Desulfobulbia</taxon>
        <taxon>Desulfobulbales</taxon>
        <taxon>Desulfobulbaceae</taxon>
        <taxon>Desulfomarina</taxon>
    </lineage>
</organism>
<dbReference type="KEGG" id="dbk:DGMP_31960"/>
<evidence type="ECO:0000313" key="13">
    <source>
        <dbReference type="EMBL" id="BCL62503.1"/>
    </source>
</evidence>
<keyword evidence="9" id="KW-0812">Transmembrane</keyword>
<reference evidence="13" key="1">
    <citation type="submission" date="2020-09" db="EMBL/GenBank/DDBJ databases">
        <title>Desulfogranum mesoprofundum gen. nov., sp. nov., a novel mesophilic, sulfate-reducing chemolithoautotroph isolated from a deep-sea hydrothermal vent chimney in the Suiyo Seamount.</title>
        <authorList>
            <person name="Hashimoto Y."/>
            <person name="Nakagawa S."/>
        </authorList>
    </citation>
    <scope>NUCLEOTIDE SEQUENCE</scope>
    <source>
        <strain evidence="13">KT2</strain>
    </source>
</reference>
<dbReference type="SMART" id="SM00086">
    <property type="entry name" value="PAC"/>
    <property type="match status" value="1"/>
</dbReference>
<protein>
    <recommendedName>
        <fullName evidence="2">histidine kinase</fullName>
        <ecNumber evidence="2">2.7.13.3</ecNumber>
    </recommendedName>
</protein>
<feature type="transmembrane region" description="Helical" evidence="9">
    <location>
        <begin position="41"/>
        <end position="62"/>
    </location>
</feature>
<sequence>MEMYMLPSVITDIIGSQVMIILSFLSLRYTFLLIRREPENFIWGFLHYFCITLVIFSISRAVGHMVKQALLISDQKEVWKMISPFSGGLNTLLMISVSAVTIYYHKGIESYRAIQEKAESLKRANKNLEKAGEIMREMNLHLEEMVESRTQDLALSEEKFRNFFHNSKDMVFFCDKTGRIIDMNQAGLKMLDYAEDPPPSFSLKHLFTHQDNLENFNATLQNQKFVEDFEAELIKKDGSIIYTLLSATALVDDKGEFIGCEGIAKDLTRLKTMNSQMVSTEKMASVGQMAAGVAHEINTPLGIILGYAQLMKDDFPKDSETYENLVVVERQSQACRKIVADLLKFSRQSGSSPREVNINEILTDVLAITEHNLHLDHIEVERCFAEDLPVIIGDEEKLRQVFVNLINNAQHAMEDEGGVLTVRTRYDREKRIITASVMDTGTGINPKISNRIFDPFFTTKSVGKGTGLGLSVSYGIIEDHRGSIRVESPVMYKSNSCQLTPGTAMHIELPVPEINEKKLIQKLKDQNG</sequence>
<dbReference type="CDD" id="cd00082">
    <property type="entry name" value="HisKA"/>
    <property type="match status" value="1"/>
</dbReference>
<dbReference type="InterPro" id="IPR001610">
    <property type="entry name" value="PAC"/>
</dbReference>
<dbReference type="InterPro" id="IPR005467">
    <property type="entry name" value="His_kinase_dom"/>
</dbReference>
<dbReference type="SMART" id="SM00387">
    <property type="entry name" value="HATPase_c"/>
    <property type="match status" value="1"/>
</dbReference>
<evidence type="ECO:0000256" key="6">
    <source>
        <dbReference type="ARBA" id="ARBA00022840"/>
    </source>
</evidence>
<evidence type="ECO:0000256" key="8">
    <source>
        <dbReference type="SAM" id="Coils"/>
    </source>
</evidence>
<evidence type="ECO:0000256" key="7">
    <source>
        <dbReference type="ARBA" id="ARBA00023012"/>
    </source>
</evidence>
<dbReference type="RefSeq" id="WP_228854854.1">
    <property type="nucleotide sequence ID" value="NZ_AP024086.1"/>
</dbReference>
<feature type="domain" description="PAC" evidence="12">
    <location>
        <begin position="227"/>
        <end position="279"/>
    </location>
</feature>
<dbReference type="GO" id="GO:0005524">
    <property type="term" value="F:ATP binding"/>
    <property type="evidence" value="ECO:0007669"/>
    <property type="project" value="UniProtKB-KW"/>
</dbReference>
<proteinExistence type="predicted"/>
<evidence type="ECO:0000256" key="9">
    <source>
        <dbReference type="SAM" id="Phobius"/>
    </source>
</evidence>
<dbReference type="Proteomes" id="UP000826725">
    <property type="component" value="Chromosome"/>
</dbReference>
<feature type="coiled-coil region" evidence="8">
    <location>
        <begin position="111"/>
        <end position="141"/>
    </location>
</feature>
<keyword evidence="9" id="KW-0472">Membrane</keyword>
<evidence type="ECO:0000313" key="14">
    <source>
        <dbReference type="Proteomes" id="UP000826725"/>
    </source>
</evidence>
<dbReference type="PANTHER" id="PTHR43065:SF46">
    <property type="entry name" value="C4-DICARBOXYLATE TRANSPORT SENSOR PROTEIN DCTB"/>
    <property type="match status" value="1"/>
</dbReference>
<dbReference type="InterPro" id="IPR003594">
    <property type="entry name" value="HATPase_dom"/>
</dbReference>
<keyword evidence="7" id="KW-0902">Two-component regulatory system</keyword>
<dbReference type="PROSITE" id="PS50109">
    <property type="entry name" value="HIS_KIN"/>
    <property type="match status" value="1"/>
</dbReference>
<dbReference type="PROSITE" id="PS50113">
    <property type="entry name" value="PAC"/>
    <property type="match status" value="1"/>
</dbReference>
<dbReference type="NCBIfam" id="TIGR00229">
    <property type="entry name" value="sensory_box"/>
    <property type="match status" value="1"/>
</dbReference>
<dbReference type="Pfam" id="PF02518">
    <property type="entry name" value="HATPase_c"/>
    <property type="match status" value="1"/>
</dbReference>
<evidence type="ECO:0000256" key="2">
    <source>
        <dbReference type="ARBA" id="ARBA00012438"/>
    </source>
</evidence>
<keyword evidence="9" id="KW-1133">Transmembrane helix</keyword>
<accession>A0A8D5FJF5</accession>
<dbReference type="EC" id="2.7.13.3" evidence="2"/>
<dbReference type="GO" id="GO:0000155">
    <property type="term" value="F:phosphorelay sensor kinase activity"/>
    <property type="evidence" value="ECO:0007669"/>
    <property type="project" value="InterPro"/>
</dbReference>
<evidence type="ECO:0000259" key="10">
    <source>
        <dbReference type="PROSITE" id="PS50109"/>
    </source>
</evidence>
<dbReference type="InterPro" id="IPR000700">
    <property type="entry name" value="PAS-assoc_C"/>
</dbReference>
<keyword evidence="8" id="KW-0175">Coiled coil</keyword>
<dbReference type="InterPro" id="IPR003661">
    <property type="entry name" value="HisK_dim/P_dom"/>
</dbReference>
<evidence type="ECO:0000256" key="3">
    <source>
        <dbReference type="ARBA" id="ARBA00022679"/>
    </source>
</evidence>
<keyword evidence="4" id="KW-0547">Nucleotide-binding</keyword>
<gene>
    <name evidence="13" type="ORF">DGMP_31960</name>
</gene>
<keyword evidence="5" id="KW-0418">Kinase</keyword>
<dbReference type="PROSITE" id="PS50112">
    <property type="entry name" value="PAS"/>
    <property type="match status" value="1"/>
</dbReference>
<name>A0A8D5FJF5_9BACT</name>
<keyword evidence="3" id="KW-0808">Transferase</keyword>
<dbReference type="CDD" id="cd00130">
    <property type="entry name" value="PAS"/>
    <property type="match status" value="1"/>
</dbReference>
<comment type="catalytic activity">
    <reaction evidence="1">
        <text>ATP + protein L-histidine = ADP + protein N-phospho-L-histidine.</text>
        <dbReference type="EC" id="2.7.13.3"/>
    </reaction>
</comment>
<keyword evidence="14" id="KW-1185">Reference proteome</keyword>
<dbReference type="SMART" id="SM00388">
    <property type="entry name" value="HisKA"/>
    <property type="match status" value="1"/>
</dbReference>
<evidence type="ECO:0000256" key="1">
    <source>
        <dbReference type="ARBA" id="ARBA00000085"/>
    </source>
</evidence>
<feature type="transmembrane region" description="Helical" evidence="9">
    <location>
        <begin position="82"/>
        <end position="104"/>
    </location>
</feature>
<evidence type="ECO:0000256" key="4">
    <source>
        <dbReference type="ARBA" id="ARBA00022741"/>
    </source>
</evidence>
<dbReference type="PANTHER" id="PTHR43065">
    <property type="entry name" value="SENSOR HISTIDINE KINASE"/>
    <property type="match status" value="1"/>
</dbReference>
<dbReference type="EMBL" id="AP024086">
    <property type="protein sequence ID" value="BCL62503.1"/>
    <property type="molecule type" value="Genomic_DNA"/>
</dbReference>
<keyword evidence="6" id="KW-0067">ATP-binding</keyword>
<dbReference type="Pfam" id="PF00512">
    <property type="entry name" value="HisKA"/>
    <property type="match status" value="1"/>
</dbReference>
<evidence type="ECO:0000259" key="11">
    <source>
        <dbReference type="PROSITE" id="PS50112"/>
    </source>
</evidence>
<evidence type="ECO:0000259" key="12">
    <source>
        <dbReference type="PROSITE" id="PS50113"/>
    </source>
</evidence>
<dbReference type="InterPro" id="IPR000014">
    <property type="entry name" value="PAS"/>
</dbReference>
<feature type="domain" description="PAS" evidence="11">
    <location>
        <begin position="156"/>
        <end position="222"/>
    </location>
</feature>
<feature type="domain" description="Histidine kinase" evidence="10">
    <location>
        <begin position="292"/>
        <end position="513"/>
    </location>
</feature>
<dbReference type="AlphaFoldDB" id="A0A8D5FJF5"/>